<dbReference type="Gene3D" id="3.40.140.40">
    <property type="entry name" value="Domain of unknown function (DUF1846), C-terminal subdomain"/>
    <property type="match status" value="1"/>
</dbReference>
<dbReference type="NCBIfam" id="NF010184">
    <property type="entry name" value="PRK13663.1"/>
    <property type="match status" value="1"/>
</dbReference>
<feature type="domain" description="DUF1846" evidence="1">
    <location>
        <begin position="4"/>
        <end position="332"/>
    </location>
</feature>
<evidence type="ECO:0000313" key="4">
    <source>
        <dbReference type="Proteomes" id="UP000316851"/>
    </source>
</evidence>
<dbReference type="EMBL" id="VHHP01000006">
    <property type="protein sequence ID" value="TPR53523.1"/>
    <property type="molecule type" value="Genomic_DNA"/>
</dbReference>
<dbReference type="Gene3D" id="3.10.630.10">
    <property type="entry name" value="dip2346 domain like"/>
    <property type="match status" value="1"/>
</dbReference>
<protein>
    <submittedName>
        <fullName evidence="3">DUF1846 domain-containing protein</fullName>
    </submittedName>
</protein>
<dbReference type="InterPro" id="IPR048496">
    <property type="entry name" value="DUF1846_N"/>
</dbReference>
<dbReference type="RefSeq" id="WP_140914952.1">
    <property type="nucleotide sequence ID" value="NZ_VHHP01000006.1"/>
</dbReference>
<gene>
    <name evidence="3" type="ORF">FJR74_02390</name>
</gene>
<dbReference type="Proteomes" id="UP000316851">
    <property type="component" value="Unassembled WGS sequence"/>
</dbReference>
<evidence type="ECO:0000259" key="1">
    <source>
        <dbReference type="Pfam" id="PF08903"/>
    </source>
</evidence>
<dbReference type="Gene3D" id="1.20.1570.10">
    <property type="entry name" value="dip2346 domain like"/>
    <property type="match status" value="1"/>
</dbReference>
<keyword evidence="4" id="KW-1185">Reference proteome</keyword>
<name>A0ABY2Z043_9BACT</name>
<dbReference type="Pfam" id="PF08903">
    <property type="entry name" value="DUF1846"/>
    <property type="match status" value="1"/>
</dbReference>
<dbReference type="InterPro" id="IPR048441">
    <property type="entry name" value="DUF1846_C"/>
</dbReference>
<evidence type="ECO:0000259" key="2">
    <source>
        <dbReference type="Pfam" id="PF20921"/>
    </source>
</evidence>
<comment type="caution">
    <text evidence="3">The sequence shown here is derived from an EMBL/GenBank/DDBJ whole genome shotgun (WGS) entry which is preliminary data.</text>
</comment>
<reference evidence="3" key="1">
    <citation type="submission" date="2019-06" db="EMBL/GenBank/DDBJ databases">
        <title>Mycoplasma neophronis type strain whole genome sequence.</title>
        <authorList>
            <person name="Spergser J."/>
        </authorList>
    </citation>
    <scope>NUCLEOTIDE SEQUENCE [LARGE SCALE GENOMIC DNA]</scope>
    <source>
        <strain evidence="3">DSM 24097</strain>
    </source>
</reference>
<dbReference type="Pfam" id="PF20921">
    <property type="entry name" value="DUF1846_C"/>
    <property type="match status" value="1"/>
</dbReference>
<accession>A0ABY2Z043</accession>
<evidence type="ECO:0000313" key="3">
    <source>
        <dbReference type="EMBL" id="TPR53523.1"/>
    </source>
</evidence>
<proteinExistence type="predicted"/>
<feature type="domain" description="DUF1846" evidence="2">
    <location>
        <begin position="340"/>
        <end position="490"/>
    </location>
</feature>
<organism evidence="3 4">
    <name type="scientific">Metamycoplasma neophronis</name>
    <dbReference type="NCBI Taxonomy" id="872983"/>
    <lineage>
        <taxon>Bacteria</taxon>
        <taxon>Bacillati</taxon>
        <taxon>Mycoplasmatota</taxon>
        <taxon>Mycoplasmoidales</taxon>
        <taxon>Metamycoplasmataceae</taxon>
        <taxon>Metamycoplasma</taxon>
    </lineage>
</organism>
<sequence>MRPFNLKKYLRIQTSKINERIKQFGNRLYLEFGGKLFDDFHATRILPGYESDSKMQLLLKLKEHVEIVIAISSEDIIKNKMRSDIGISYDQDVLRLIDTFRSLGLYIQNVVITKYKQNTLVNKFKKRLENLGIKVSRHYPIKNYPNDVNFIISKDGFGKNDYIDVKKELIIITAPGPGSGKLAVALSQLYHDSLMNKTSGYAKFETFPVWNLALNDPINLAYEAATADLADKNMIDYYHERKYHTITTNYNRDLEAFPVLNSLFKKIYGISPYASPTDMGVNMVGFCIDNLDECHLAANKEIIRRYFKSLVEFKRDLTPYKTIERIEKIINDNHINFNLRPCIFKARNVADLNKLPATAITLPDGYTVYGKTTELMGSNSAALLNALKYLANIPDKIDLLNKDIITSLQNLKINTFKNSNPRLHLNETLIALTISAQNDINSQKALEKLNSLKGCEVHSTVILSHTDQETFAKIGLNLTQDPYYESTKLFQK</sequence>